<dbReference type="Gene3D" id="3.90.215.10">
    <property type="entry name" value="Gamma Fibrinogen, chain A, domain 1"/>
    <property type="match status" value="1"/>
</dbReference>
<accession>A0AAV2Q896</accession>
<gene>
    <name evidence="10" type="ORF">MNOR_LOCUS8205</name>
</gene>
<dbReference type="InterPro" id="IPR016187">
    <property type="entry name" value="CTDL_fold"/>
</dbReference>
<comment type="caution">
    <text evidence="10">The sequence shown here is derived from an EMBL/GenBank/DDBJ whole genome shotgun (WGS) entry which is preliminary data.</text>
</comment>
<dbReference type="CDD" id="cd00037">
    <property type="entry name" value="CLECT"/>
    <property type="match status" value="1"/>
</dbReference>
<keyword evidence="4" id="KW-0175">Coiled coil</keyword>
<dbReference type="InterPro" id="IPR014716">
    <property type="entry name" value="Fibrinogen_a/b/g_C_1"/>
</dbReference>
<dbReference type="Gene3D" id="3.10.100.10">
    <property type="entry name" value="Mannose-Binding Protein A, subunit A"/>
    <property type="match status" value="1"/>
</dbReference>
<dbReference type="AlphaFoldDB" id="A0AAV2Q896"/>
<name>A0AAV2Q896_MEGNR</name>
<proteinExistence type="predicted"/>
<keyword evidence="11" id="KW-1185">Reference proteome</keyword>
<dbReference type="SMART" id="SM00181">
    <property type="entry name" value="EGF"/>
    <property type="match status" value="2"/>
</dbReference>
<evidence type="ECO:0000259" key="9">
    <source>
        <dbReference type="PROSITE" id="PS51406"/>
    </source>
</evidence>
<dbReference type="PROSITE" id="PS50041">
    <property type="entry name" value="C_TYPE_LECTIN_2"/>
    <property type="match status" value="1"/>
</dbReference>
<dbReference type="PROSITE" id="PS01186">
    <property type="entry name" value="EGF_2"/>
    <property type="match status" value="1"/>
</dbReference>
<dbReference type="SUPFAM" id="SSF56496">
    <property type="entry name" value="Fibrinogen C-terminal domain-like"/>
    <property type="match status" value="1"/>
</dbReference>
<dbReference type="PANTHER" id="PTHR47221">
    <property type="entry name" value="FIBRINOGEN ALPHA CHAIN"/>
    <property type="match status" value="1"/>
</dbReference>
<evidence type="ECO:0000313" key="11">
    <source>
        <dbReference type="Proteomes" id="UP001497623"/>
    </source>
</evidence>
<dbReference type="SUPFAM" id="SSF56436">
    <property type="entry name" value="C-type lectin-like"/>
    <property type="match status" value="1"/>
</dbReference>
<dbReference type="InterPro" id="IPR000742">
    <property type="entry name" value="EGF"/>
</dbReference>
<sequence length="410" mass="46165">MDWSYSNILLVILLYISSHKDISVLASDGGITEALIGEFKQLLDQKLNPINEELLTINNKLKGLAQNINDVQDPFGDMNTMLLFLAQKITIVKHDTDEIKQSMNMINMAARSLEESVQSLEKSNEVETVCDPTCVNGDCTAPNTCTCDEGWSGYTCNEAVCDRTCIHGDCTAPNTCTCAEGWSGDTCNEGTCPPLFRKLGEQCLRVLLGPAEDRTYHQALGKCQHLGGTLAQLQDTSHIIRYISTDLGKGNWKFWVGATWNNKKEGFRWFTSGKKVTNWEDGQPDNGGIKVFDWSDEHCVEIQAWNAKYNDQDCDKKRSFICEVDLIVSWRNCDDVREYKLLHTESPPSGIRQIFPYEDNKNKGVLVFCDLITAGGGWTVIQHRDDYVSGLMDFNKLWQDYKDGFGDVEK</sequence>
<dbReference type="Gene3D" id="2.10.25.10">
    <property type="entry name" value="Laminin"/>
    <property type="match status" value="2"/>
</dbReference>
<evidence type="ECO:0000256" key="7">
    <source>
        <dbReference type="SAM" id="SignalP"/>
    </source>
</evidence>
<keyword evidence="6" id="KW-0325">Glycoprotein</keyword>
<dbReference type="PROSITE" id="PS00022">
    <property type="entry name" value="EGF_1"/>
    <property type="match status" value="1"/>
</dbReference>
<dbReference type="InterPro" id="IPR002181">
    <property type="entry name" value="Fibrinogen_a/b/g_C_dom"/>
</dbReference>
<evidence type="ECO:0000256" key="1">
    <source>
        <dbReference type="ARBA" id="ARBA00004613"/>
    </source>
</evidence>
<dbReference type="InterPro" id="IPR037579">
    <property type="entry name" value="FIB_ANG-like"/>
</dbReference>
<evidence type="ECO:0000256" key="6">
    <source>
        <dbReference type="ARBA" id="ARBA00023180"/>
    </source>
</evidence>
<dbReference type="Pfam" id="PF21700">
    <property type="entry name" value="EGF_DL_JAG"/>
    <property type="match status" value="2"/>
</dbReference>
<feature type="signal peptide" evidence="7">
    <location>
        <begin position="1"/>
        <end position="18"/>
    </location>
</feature>
<evidence type="ECO:0000256" key="3">
    <source>
        <dbReference type="ARBA" id="ARBA00022729"/>
    </source>
</evidence>
<dbReference type="EMBL" id="CAXKWB010003757">
    <property type="protein sequence ID" value="CAL4070184.1"/>
    <property type="molecule type" value="Genomic_DNA"/>
</dbReference>
<dbReference type="GO" id="GO:0005576">
    <property type="term" value="C:extracellular region"/>
    <property type="evidence" value="ECO:0007669"/>
    <property type="project" value="UniProtKB-SubCell"/>
</dbReference>
<evidence type="ECO:0000256" key="4">
    <source>
        <dbReference type="ARBA" id="ARBA00023054"/>
    </source>
</evidence>
<dbReference type="SMART" id="SM00034">
    <property type="entry name" value="CLECT"/>
    <property type="match status" value="1"/>
</dbReference>
<feature type="non-terminal residue" evidence="10">
    <location>
        <position position="410"/>
    </location>
</feature>
<evidence type="ECO:0000259" key="8">
    <source>
        <dbReference type="PROSITE" id="PS50041"/>
    </source>
</evidence>
<dbReference type="PANTHER" id="PTHR47221:SF6">
    <property type="entry name" value="FIBRINOGEN ALPHA CHAIN"/>
    <property type="match status" value="1"/>
</dbReference>
<dbReference type="Proteomes" id="UP001497623">
    <property type="component" value="Unassembled WGS sequence"/>
</dbReference>
<protein>
    <submittedName>
        <fullName evidence="10">Uncharacterized protein</fullName>
    </submittedName>
</protein>
<feature type="domain" description="C-type lectin" evidence="8">
    <location>
        <begin position="199"/>
        <end position="323"/>
    </location>
</feature>
<comment type="subcellular location">
    <subcellularLocation>
        <location evidence="1">Secreted</location>
    </subcellularLocation>
</comment>
<dbReference type="InterPro" id="IPR036056">
    <property type="entry name" value="Fibrinogen-like_C"/>
</dbReference>
<feature type="domain" description="Fibrinogen C-terminal" evidence="9">
    <location>
        <begin position="324"/>
        <end position="410"/>
    </location>
</feature>
<evidence type="ECO:0000256" key="5">
    <source>
        <dbReference type="ARBA" id="ARBA00023157"/>
    </source>
</evidence>
<organism evidence="10 11">
    <name type="scientific">Meganyctiphanes norvegica</name>
    <name type="common">Northern krill</name>
    <name type="synonym">Thysanopoda norvegica</name>
    <dbReference type="NCBI Taxonomy" id="48144"/>
    <lineage>
        <taxon>Eukaryota</taxon>
        <taxon>Metazoa</taxon>
        <taxon>Ecdysozoa</taxon>
        <taxon>Arthropoda</taxon>
        <taxon>Crustacea</taxon>
        <taxon>Multicrustacea</taxon>
        <taxon>Malacostraca</taxon>
        <taxon>Eumalacostraca</taxon>
        <taxon>Eucarida</taxon>
        <taxon>Euphausiacea</taxon>
        <taxon>Euphausiidae</taxon>
        <taxon>Meganyctiphanes</taxon>
    </lineage>
</organism>
<feature type="chain" id="PRO_5043449825" evidence="7">
    <location>
        <begin position="19"/>
        <end position="410"/>
    </location>
</feature>
<dbReference type="InterPro" id="IPR016186">
    <property type="entry name" value="C-type_lectin-like/link_sf"/>
</dbReference>
<keyword evidence="3 7" id="KW-0732">Signal</keyword>
<dbReference type="Pfam" id="PF00059">
    <property type="entry name" value="Lectin_C"/>
    <property type="match status" value="1"/>
</dbReference>
<dbReference type="Pfam" id="PF00147">
    <property type="entry name" value="Fibrinogen_C"/>
    <property type="match status" value="1"/>
</dbReference>
<dbReference type="PROSITE" id="PS51406">
    <property type="entry name" value="FIBRINOGEN_C_2"/>
    <property type="match status" value="1"/>
</dbReference>
<keyword evidence="5" id="KW-1015">Disulfide bond</keyword>
<evidence type="ECO:0000256" key="2">
    <source>
        <dbReference type="ARBA" id="ARBA00022525"/>
    </source>
</evidence>
<evidence type="ECO:0000313" key="10">
    <source>
        <dbReference type="EMBL" id="CAL4070184.1"/>
    </source>
</evidence>
<dbReference type="InterPro" id="IPR001304">
    <property type="entry name" value="C-type_lectin-like"/>
</dbReference>
<reference evidence="10 11" key="1">
    <citation type="submission" date="2024-05" db="EMBL/GenBank/DDBJ databases">
        <authorList>
            <person name="Wallberg A."/>
        </authorList>
    </citation>
    <scope>NUCLEOTIDE SEQUENCE [LARGE SCALE GENOMIC DNA]</scope>
</reference>
<keyword evidence="2" id="KW-0964">Secreted</keyword>